<evidence type="ECO:0000313" key="3">
    <source>
        <dbReference type="Proteomes" id="UP000299102"/>
    </source>
</evidence>
<gene>
    <name evidence="2" type="ORF">EVAR_96257_1</name>
</gene>
<accession>A0A4C1WJU0</accession>
<dbReference type="EMBL" id="BGZK01000587">
    <property type="protein sequence ID" value="GBP51706.1"/>
    <property type="molecule type" value="Genomic_DNA"/>
</dbReference>
<evidence type="ECO:0000313" key="2">
    <source>
        <dbReference type="EMBL" id="GBP51706.1"/>
    </source>
</evidence>
<dbReference type="AlphaFoldDB" id="A0A4C1WJU0"/>
<proteinExistence type="predicted"/>
<protein>
    <submittedName>
        <fullName evidence="2">Uncharacterized protein</fullName>
    </submittedName>
</protein>
<evidence type="ECO:0000256" key="1">
    <source>
        <dbReference type="SAM" id="MobiDB-lite"/>
    </source>
</evidence>
<keyword evidence="3" id="KW-1185">Reference proteome</keyword>
<organism evidence="2 3">
    <name type="scientific">Eumeta variegata</name>
    <name type="common">Bagworm moth</name>
    <name type="synonym">Eumeta japonica</name>
    <dbReference type="NCBI Taxonomy" id="151549"/>
    <lineage>
        <taxon>Eukaryota</taxon>
        <taxon>Metazoa</taxon>
        <taxon>Ecdysozoa</taxon>
        <taxon>Arthropoda</taxon>
        <taxon>Hexapoda</taxon>
        <taxon>Insecta</taxon>
        <taxon>Pterygota</taxon>
        <taxon>Neoptera</taxon>
        <taxon>Endopterygota</taxon>
        <taxon>Lepidoptera</taxon>
        <taxon>Glossata</taxon>
        <taxon>Ditrysia</taxon>
        <taxon>Tineoidea</taxon>
        <taxon>Psychidae</taxon>
        <taxon>Oiketicinae</taxon>
        <taxon>Eumeta</taxon>
    </lineage>
</organism>
<sequence>MRSPEFHPVSPFSQGRTDFAFNSATVGINVQPDDVELVNRCRIQVLHALEPELARPLPSPLCPEGAASRESARSGERQFSKLGMLSMRRCTVERQVFFSRQAYLPPVPKRTMRT</sequence>
<dbReference type="Proteomes" id="UP000299102">
    <property type="component" value="Unassembled WGS sequence"/>
</dbReference>
<reference evidence="2 3" key="1">
    <citation type="journal article" date="2019" name="Commun. Biol.">
        <title>The bagworm genome reveals a unique fibroin gene that provides high tensile strength.</title>
        <authorList>
            <person name="Kono N."/>
            <person name="Nakamura H."/>
            <person name="Ohtoshi R."/>
            <person name="Tomita M."/>
            <person name="Numata K."/>
            <person name="Arakawa K."/>
        </authorList>
    </citation>
    <scope>NUCLEOTIDE SEQUENCE [LARGE SCALE GENOMIC DNA]</scope>
</reference>
<feature type="region of interest" description="Disordered" evidence="1">
    <location>
        <begin position="57"/>
        <end position="76"/>
    </location>
</feature>
<comment type="caution">
    <text evidence="2">The sequence shown here is derived from an EMBL/GenBank/DDBJ whole genome shotgun (WGS) entry which is preliminary data.</text>
</comment>
<name>A0A4C1WJU0_EUMVA</name>